<dbReference type="PANTHER" id="PTHR11690:SF248">
    <property type="entry name" value="PICKPOCKET 17, ISOFORM A"/>
    <property type="match status" value="1"/>
</dbReference>
<evidence type="ECO:0000256" key="10">
    <source>
        <dbReference type="ARBA" id="ARBA00023303"/>
    </source>
</evidence>
<dbReference type="InterPro" id="IPR001873">
    <property type="entry name" value="ENaC"/>
</dbReference>
<keyword evidence="7 11" id="KW-0406">Ion transport</keyword>
<dbReference type="STRING" id="282301.A0A267EAK0"/>
<accession>A0A267EAK0</accession>
<protein>
    <recommendedName>
        <fullName evidence="16">Amiloride-sensitive sodium channel</fullName>
    </recommendedName>
</protein>
<feature type="region of interest" description="Disordered" evidence="12">
    <location>
        <begin position="1"/>
        <end position="23"/>
    </location>
</feature>
<dbReference type="GO" id="GO:0005886">
    <property type="term" value="C:plasma membrane"/>
    <property type="evidence" value="ECO:0007669"/>
    <property type="project" value="TreeGrafter"/>
</dbReference>
<evidence type="ECO:0000256" key="4">
    <source>
        <dbReference type="ARBA" id="ARBA00022692"/>
    </source>
</evidence>
<dbReference type="PANTHER" id="PTHR11690">
    <property type="entry name" value="AMILORIDE-SENSITIVE SODIUM CHANNEL-RELATED"/>
    <property type="match status" value="1"/>
</dbReference>
<dbReference type="Proteomes" id="UP000215902">
    <property type="component" value="Unassembled WGS sequence"/>
</dbReference>
<dbReference type="AlphaFoldDB" id="A0A267EAK0"/>
<evidence type="ECO:0000256" key="12">
    <source>
        <dbReference type="SAM" id="MobiDB-lite"/>
    </source>
</evidence>
<dbReference type="PRINTS" id="PR01078">
    <property type="entry name" value="AMINACHANNEL"/>
</dbReference>
<evidence type="ECO:0000256" key="6">
    <source>
        <dbReference type="ARBA" id="ARBA00023053"/>
    </source>
</evidence>
<feature type="transmembrane region" description="Helical" evidence="13">
    <location>
        <begin position="66"/>
        <end position="87"/>
    </location>
</feature>
<keyword evidence="2 11" id="KW-0813">Transport</keyword>
<keyword evidence="9 11" id="KW-0739">Sodium transport</keyword>
<comment type="caution">
    <text evidence="14">The sequence shown here is derived from an EMBL/GenBank/DDBJ whole genome shotgun (WGS) entry which is preliminary data.</text>
</comment>
<sequence>MATNSSEKRQSAGNSRPNKLSKMVEKMRRDGFGESPSKKLLKQFCESTSAHGFHKIFQGSSILHRIVWLLIIITAFSGFSAHLISLFSRFNEGPVNTEISVYSTNFVFPDISICATSHFSLRRYERNPKIRSLNKPIKELVSDIRSFWDPNNESDSEINGDLLNSLKSYLHEVNITKQSQEMILHCDFAGTICSYINFTEYIDPNYFSCFTFSPRERHLLVGGERDGGLSVIMYVGDMMNFISEEDSLRYSKGFRAVIQEKGTRPEMLEGFYVQEHACTYVQLGYTEEVVLRKCAEEESLQPLEFVDRYGKVTQYRYSVRDCQVNLYQNFLNESCRCVSEILPLPAKFRNITRHNITFCHHINEERLKQSRGAKSNDSSSVREKQECHDNAINEIHKQVSAKKTKKDSYCPLKCNNTRYEMRVMQNKWPNDANETRQALWEATQRTMHEARSRGDSTEVLEEIMEHLKNDPYALQRFAKLTVYSHSTMGNIVRENWAYLARNLASDIGGILGLWLGVSIISTFEFFELFIQLFSVRRKENQQLQAASAADAELA</sequence>
<evidence type="ECO:0000256" key="11">
    <source>
        <dbReference type="RuleBase" id="RU000679"/>
    </source>
</evidence>
<evidence type="ECO:0000256" key="5">
    <source>
        <dbReference type="ARBA" id="ARBA00022989"/>
    </source>
</evidence>
<evidence type="ECO:0000313" key="15">
    <source>
        <dbReference type="Proteomes" id="UP000215902"/>
    </source>
</evidence>
<keyword evidence="5 13" id="KW-1133">Transmembrane helix</keyword>
<evidence type="ECO:0000256" key="13">
    <source>
        <dbReference type="SAM" id="Phobius"/>
    </source>
</evidence>
<evidence type="ECO:0000256" key="9">
    <source>
        <dbReference type="ARBA" id="ARBA00023201"/>
    </source>
</evidence>
<feature type="compositionally biased region" description="Basic and acidic residues" evidence="12">
    <location>
        <begin position="1"/>
        <end position="10"/>
    </location>
</feature>
<keyword evidence="15" id="KW-1185">Reference proteome</keyword>
<organism evidence="14 15">
    <name type="scientific">Macrostomum lignano</name>
    <dbReference type="NCBI Taxonomy" id="282301"/>
    <lineage>
        <taxon>Eukaryota</taxon>
        <taxon>Metazoa</taxon>
        <taxon>Spiralia</taxon>
        <taxon>Lophotrochozoa</taxon>
        <taxon>Platyhelminthes</taxon>
        <taxon>Rhabditophora</taxon>
        <taxon>Macrostomorpha</taxon>
        <taxon>Macrostomida</taxon>
        <taxon>Macrostomidae</taxon>
        <taxon>Macrostomum</taxon>
    </lineage>
</organism>
<gene>
    <name evidence="14" type="ORF">BOX15_Mlig003120g1</name>
</gene>
<keyword evidence="6" id="KW-0915">Sodium</keyword>
<proteinExistence type="inferred from homology"/>
<keyword evidence="8 13" id="KW-0472">Membrane</keyword>
<evidence type="ECO:0000256" key="1">
    <source>
        <dbReference type="ARBA" id="ARBA00004141"/>
    </source>
</evidence>
<reference evidence="14 15" key="1">
    <citation type="submission" date="2017-06" db="EMBL/GenBank/DDBJ databases">
        <title>A platform for efficient transgenesis in Macrostomum lignano, a flatworm model organism for stem cell research.</title>
        <authorList>
            <person name="Berezikov E."/>
        </authorList>
    </citation>
    <scope>NUCLEOTIDE SEQUENCE [LARGE SCALE GENOMIC DNA]</scope>
    <source>
        <strain evidence="14">DV1</strain>
        <tissue evidence="14">Whole organism</tissue>
    </source>
</reference>
<dbReference type="Gene3D" id="1.10.287.770">
    <property type="entry name" value="YojJ-like"/>
    <property type="match status" value="1"/>
</dbReference>
<dbReference type="Pfam" id="PF00858">
    <property type="entry name" value="ASC"/>
    <property type="match status" value="1"/>
</dbReference>
<comment type="subcellular location">
    <subcellularLocation>
        <location evidence="1">Membrane</location>
        <topology evidence="1">Multi-pass membrane protein</topology>
    </subcellularLocation>
</comment>
<comment type="similarity">
    <text evidence="11">Belongs to the amiloride-sensitive sodium channel (TC 1.A.6) family.</text>
</comment>
<name>A0A267EAK0_9PLAT</name>
<dbReference type="EMBL" id="NIVC01002353">
    <property type="protein sequence ID" value="PAA58605.1"/>
    <property type="molecule type" value="Genomic_DNA"/>
</dbReference>
<dbReference type="OrthoDB" id="6021021at2759"/>
<keyword evidence="4 11" id="KW-0812">Transmembrane</keyword>
<evidence type="ECO:0008006" key="16">
    <source>
        <dbReference type="Google" id="ProtNLM"/>
    </source>
</evidence>
<evidence type="ECO:0000256" key="7">
    <source>
        <dbReference type="ARBA" id="ARBA00023065"/>
    </source>
</evidence>
<evidence type="ECO:0000256" key="8">
    <source>
        <dbReference type="ARBA" id="ARBA00023136"/>
    </source>
</evidence>
<keyword evidence="10 11" id="KW-0407">Ion channel</keyword>
<keyword evidence="3 11" id="KW-0894">Sodium channel</keyword>
<evidence type="ECO:0000313" key="14">
    <source>
        <dbReference type="EMBL" id="PAA58605.1"/>
    </source>
</evidence>
<evidence type="ECO:0000256" key="3">
    <source>
        <dbReference type="ARBA" id="ARBA00022461"/>
    </source>
</evidence>
<evidence type="ECO:0000256" key="2">
    <source>
        <dbReference type="ARBA" id="ARBA00022448"/>
    </source>
</evidence>
<dbReference type="GO" id="GO:0015280">
    <property type="term" value="F:ligand-gated sodium channel activity"/>
    <property type="evidence" value="ECO:0007669"/>
    <property type="project" value="TreeGrafter"/>
</dbReference>